<dbReference type="InterPro" id="IPR003591">
    <property type="entry name" value="Leu-rich_rpt_typical-subtyp"/>
</dbReference>
<name>A0AAV4PDM5_CAEEX</name>
<dbReference type="EMBL" id="BPLR01004215">
    <property type="protein sequence ID" value="GIX93207.1"/>
    <property type="molecule type" value="Genomic_DNA"/>
</dbReference>
<accession>A0AAV4PDM5</accession>
<evidence type="ECO:0000256" key="1">
    <source>
        <dbReference type="ARBA" id="ARBA00022614"/>
    </source>
</evidence>
<dbReference type="SMART" id="SM00369">
    <property type="entry name" value="LRR_TYP"/>
    <property type="match status" value="9"/>
</dbReference>
<dbReference type="InterPro" id="IPR032675">
    <property type="entry name" value="LRR_dom_sf"/>
</dbReference>
<organism evidence="4 5">
    <name type="scientific">Caerostris extrusa</name>
    <name type="common">Bark spider</name>
    <name type="synonym">Caerostris bankana</name>
    <dbReference type="NCBI Taxonomy" id="172846"/>
    <lineage>
        <taxon>Eukaryota</taxon>
        <taxon>Metazoa</taxon>
        <taxon>Ecdysozoa</taxon>
        <taxon>Arthropoda</taxon>
        <taxon>Chelicerata</taxon>
        <taxon>Arachnida</taxon>
        <taxon>Araneae</taxon>
        <taxon>Araneomorphae</taxon>
        <taxon>Entelegynae</taxon>
        <taxon>Araneoidea</taxon>
        <taxon>Araneidae</taxon>
        <taxon>Caerostris</taxon>
    </lineage>
</organism>
<keyword evidence="2" id="KW-0677">Repeat</keyword>
<keyword evidence="5" id="KW-1185">Reference proteome</keyword>
<comment type="caution">
    <text evidence="4">The sequence shown here is derived from an EMBL/GenBank/DDBJ whole genome shotgun (WGS) entry which is preliminary data.</text>
</comment>
<dbReference type="PANTHER" id="PTHR24366">
    <property type="entry name" value="IG(IMMUNOGLOBULIN) AND LRR(LEUCINE RICH REPEAT) DOMAINS"/>
    <property type="match status" value="1"/>
</dbReference>
<dbReference type="Gene3D" id="3.80.10.10">
    <property type="entry name" value="Ribonuclease Inhibitor"/>
    <property type="match status" value="2"/>
</dbReference>
<keyword evidence="1" id="KW-0433">Leucine-rich repeat</keyword>
<dbReference type="PROSITE" id="PS51450">
    <property type="entry name" value="LRR"/>
    <property type="match status" value="3"/>
</dbReference>
<evidence type="ECO:0000256" key="2">
    <source>
        <dbReference type="ARBA" id="ARBA00022737"/>
    </source>
</evidence>
<dbReference type="Proteomes" id="UP001054945">
    <property type="component" value="Unassembled WGS sequence"/>
</dbReference>
<dbReference type="PANTHER" id="PTHR24366:SF96">
    <property type="entry name" value="LEUCINE RICH REPEAT CONTAINING 53"/>
    <property type="match status" value="1"/>
</dbReference>
<reference evidence="4 5" key="1">
    <citation type="submission" date="2021-06" db="EMBL/GenBank/DDBJ databases">
        <title>Caerostris extrusa draft genome.</title>
        <authorList>
            <person name="Kono N."/>
            <person name="Arakawa K."/>
        </authorList>
    </citation>
    <scope>NUCLEOTIDE SEQUENCE [LARGE SCALE GENOMIC DNA]</scope>
</reference>
<protein>
    <submittedName>
        <fullName evidence="4">Uncharacterized protein</fullName>
    </submittedName>
</protein>
<evidence type="ECO:0000313" key="4">
    <source>
        <dbReference type="EMBL" id="GIX93207.1"/>
    </source>
</evidence>
<feature type="region of interest" description="Disordered" evidence="3">
    <location>
        <begin position="647"/>
        <end position="668"/>
    </location>
</feature>
<evidence type="ECO:0000313" key="5">
    <source>
        <dbReference type="Proteomes" id="UP001054945"/>
    </source>
</evidence>
<dbReference type="Pfam" id="PF13855">
    <property type="entry name" value="LRR_8"/>
    <property type="match status" value="3"/>
</dbReference>
<dbReference type="AlphaFoldDB" id="A0AAV4PDM5"/>
<sequence length="668" mass="77735">MHPTTAVSMYHEYRRNSRAIEKALHFRLGISLSEEHGKLVLEVVNFQITSMNTYFSLLLLVGYLSLVESNPNRYIRDCPSYELMPRTCDCTVDYPEEGDTTLECDEGSLRDLKKSLKLFRKTLILNVVLTMMEFPKYLPSKLFKGWYIESLALYYTDLKNLSEEGEVPLAGLEDTLKVLIIESCFYTSDPNFKLNLGHLRVIEHLDISENLITKLGDEWFENGPTSLTTLYMHNNSIEIIGNRSFANLVDLMYVSISGNYLECLQRSMLPKPANMLLELFLEDNEIYDVPKDMFTKMPVLRHLSLRNNMIRKMPYCTYKPVWKTILSINMLENPITCHSSNNWLLNVPSSIYLRHPCISEEKMNEKNDSFNIFNLWGITKFIETHSIYYVFENLQFILVFPELLICNRINSVPKLRRVTSQQETKLDLLLERVEIFDLPSRSLDNWNILALDIYDCKFKNLEDLGQAVLTGLDHTLKTISITGFREENTTKLEVSHLRKLTTLNLNFNHISQVGDDWFEEGPTSLTEITMHYNEIEKLGDRAFANLFNLRKLAVNGNKFGHVKRSMIPQPANHLEDLHLDNNRLETIPEDMFSNMPSLKKLSLKNNKLTHLPETTFKAIWLQVEYFDVIYNSFVCDSHMEWLLEYEETPKKQKPNCSSSKKGRKPRGK</sequence>
<dbReference type="SMART" id="SM00364">
    <property type="entry name" value="LRR_BAC"/>
    <property type="match status" value="2"/>
</dbReference>
<gene>
    <name evidence="4" type="primary">AVEN_155479_1</name>
    <name evidence="4" type="ORF">CEXT_133181</name>
</gene>
<proteinExistence type="predicted"/>
<evidence type="ECO:0000256" key="3">
    <source>
        <dbReference type="SAM" id="MobiDB-lite"/>
    </source>
</evidence>
<dbReference type="InterPro" id="IPR001611">
    <property type="entry name" value="Leu-rich_rpt"/>
</dbReference>
<dbReference type="SUPFAM" id="SSF52058">
    <property type="entry name" value="L domain-like"/>
    <property type="match status" value="2"/>
</dbReference>